<comment type="caution">
    <text evidence="1">The sequence shown here is derived from an EMBL/GenBank/DDBJ whole genome shotgun (WGS) entry which is preliminary data.</text>
</comment>
<reference evidence="1" key="1">
    <citation type="submission" date="2023-01" db="EMBL/GenBank/DDBJ databases">
        <title>Genome assembly of the deep-sea coral Lophelia pertusa.</title>
        <authorList>
            <person name="Herrera S."/>
            <person name="Cordes E."/>
        </authorList>
    </citation>
    <scope>NUCLEOTIDE SEQUENCE</scope>
    <source>
        <strain evidence="1">USNM1676648</strain>
        <tissue evidence="1">Polyp</tissue>
    </source>
</reference>
<evidence type="ECO:0000313" key="2">
    <source>
        <dbReference type="Proteomes" id="UP001163046"/>
    </source>
</evidence>
<dbReference type="AlphaFoldDB" id="A0A9W9ZAH4"/>
<name>A0A9W9ZAH4_9CNID</name>
<accession>A0A9W9ZAH4</accession>
<protein>
    <submittedName>
        <fullName evidence="1">Uncharacterized protein</fullName>
    </submittedName>
</protein>
<dbReference type="EMBL" id="MU826397">
    <property type="protein sequence ID" value="KAJ7376524.1"/>
    <property type="molecule type" value="Genomic_DNA"/>
</dbReference>
<evidence type="ECO:0000313" key="1">
    <source>
        <dbReference type="EMBL" id="KAJ7376524.1"/>
    </source>
</evidence>
<dbReference type="OrthoDB" id="10543915at2759"/>
<sequence length="306" mass="35287">MWKDIYWQDKEFELNTLGPPHLTRKRRSYDHTLFAKSWQSRATPDIFHYSTLQRTTRKSGPKSTRKAIHYSTVLAQREKKLTPVYHTILRKQDRTPDAKQDKQFVATTERLPTQKRVNKEVNKTPAPQTELHDHALRSLSQVTLQDYIELHNITAKQYGYSEAPVQVYHSEQEAVRACELAGEHCRAISKQNEETTFIFTLASDFTLSSDAKSTLYVKAEFIAKLEFSDNELSCGVPLSKMQQSSTTTVEGCRLPDIDPFDKNAMRYFLTSIPMTCDLKPNLFTRYRNGSLEVVTNHDRGNATARF</sequence>
<gene>
    <name evidence="1" type="ORF">OS493_034261</name>
</gene>
<keyword evidence="2" id="KW-1185">Reference proteome</keyword>
<organism evidence="1 2">
    <name type="scientific">Desmophyllum pertusum</name>
    <dbReference type="NCBI Taxonomy" id="174260"/>
    <lineage>
        <taxon>Eukaryota</taxon>
        <taxon>Metazoa</taxon>
        <taxon>Cnidaria</taxon>
        <taxon>Anthozoa</taxon>
        <taxon>Hexacorallia</taxon>
        <taxon>Scleractinia</taxon>
        <taxon>Caryophylliina</taxon>
        <taxon>Caryophylliidae</taxon>
        <taxon>Desmophyllum</taxon>
    </lineage>
</organism>
<proteinExistence type="predicted"/>
<dbReference type="Proteomes" id="UP001163046">
    <property type="component" value="Unassembled WGS sequence"/>
</dbReference>